<dbReference type="Gene3D" id="3.40.190.10">
    <property type="entry name" value="Periplasmic binding protein-like II"/>
    <property type="match status" value="2"/>
</dbReference>
<evidence type="ECO:0000313" key="10">
    <source>
        <dbReference type="Proteomes" id="UP000195814"/>
    </source>
</evidence>
<dbReference type="KEGG" id="tci:A7K98_01485"/>
<dbReference type="EMBL" id="CP015579">
    <property type="protein sequence ID" value="ARU92583.1"/>
    <property type="molecule type" value="Genomic_DNA"/>
</dbReference>
<feature type="domain" description="Solute-binding protein family 3/N-terminal" evidence="6">
    <location>
        <begin position="36"/>
        <end position="256"/>
    </location>
</feature>
<evidence type="ECO:0000256" key="2">
    <source>
        <dbReference type="ARBA" id="ARBA00010333"/>
    </source>
</evidence>
<dbReference type="EMBL" id="CP015581">
    <property type="protein sequence ID" value="ARU96618.1"/>
    <property type="molecule type" value="Genomic_DNA"/>
</dbReference>
<dbReference type="GO" id="GO:0030288">
    <property type="term" value="C:outer membrane-bounded periplasmic space"/>
    <property type="evidence" value="ECO:0007669"/>
    <property type="project" value="UniProtKB-ARBA"/>
</dbReference>
<protein>
    <submittedName>
        <fullName evidence="7">Amino acid ABC transporter substrate-binding protein</fullName>
    </submittedName>
</protein>
<dbReference type="SUPFAM" id="SSF53850">
    <property type="entry name" value="Periplasmic binding protein-like II"/>
    <property type="match status" value="1"/>
</dbReference>
<sequence>MKLMKRWMSFICLLSTLAMASAHADDTLSQVEKRGSVRIGVLTDFPPYGFVGPDLKPQGLDIELARYLASKLGVKPDLVVVQSANRIAALQANKVDILVASMAKSPDREKVVDFTAPYSPYYQAIYGPKSISVKSFADLAGKTVAVARGTTQDENLQAVAPKTTQILRFESSTDAIQAVVSGQSQFIAMGSSVLGPVVKQHPQAQLEYKLLLKNSPNYVAVRKGDTALLNKLNAILAEARKDGTLNNLSHKWLGEGIDKLPAN</sequence>
<dbReference type="OrthoDB" id="5363083at2"/>
<evidence type="ECO:0000256" key="3">
    <source>
        <dbReference type="ARBA" id="ARBA00022729"/>
    </source>
</evidence>
<keyword evidence="9" id="KW-1185">Reference proteome</keyword>
<evidence type="ECO:0000313" key="7">
    <source>
        <dbReference type="EMBL" id="ARU92583.1"/>
    </source>
</evidence>
<evidence type="ECO:0000256" key="1">
    <source>
        <dbReference type="ARBA" id="ARBA00004196"/>
    </source>
</evidence>
<dbReference type="PANTHER" id="PTHR35936">
    <property type="entry name" value="MEMBRANE-BOUND LYTIC MUREIN TRANSGLYCOSYLASE F"/>
    <property type="match status" value="1"/>
</dbReference>
<accession>A0A1Y0LGG6</accession>
<dbReference type="RefSeq" id="WP_087486963.1">
    <property type="nucleotide sequence ID" value="NZ_CP015579.1"/>
</dbReference>
<comment type="similarity">
    <text evidence="2 4">Belongs to the bacterial solute-binding protein 3 family.</text>
</comment>
<dbReference type="AlphaFoldDB" id="A0A1Y0LGG6"/>
<reference evidence="9 10" key="1">
    <citation type="submission" date="2016-05" db="EMBL/GenBank/DDBJ databases">
        <title>Complete genome sequence of two 2,5-diketo-D-glunonic acid producing strain Tatumella citrea.</title>
        <authorList>
            <person name="Duan C."/>
            <person name="Yang J."/>
            <person name="Yang S."/>
        </authorList>
    </citation>
    <scope>NUCLEOTIDE SEQUENCE [LARGE SCALE GENOMIC DNA]</scope>
    <source>
        <strain evidence="8 9">ATCC 39140</strain>
        <strain evidence="7 10">DSM 13699</strain>
    </source>
</reference>
<dbReference type="PANTHER" id="PTHR35936:SF37">
    <property type="entry name" value="AMINO ACID ABC TRANSPORTER SUBSTRATE-BINDING PROTEIN"/>
    <property type="match status" value="1"/>
</dbReference>
<dbReference type="InterPro" id="IPR018313">
    <property type="entry name" value="SBP_3_CS"/>
</dbReference>
<evidence type="ECO:0000259" key="6">
    <source>
        <dbReference type="SMART" id="SM00062"/>
    </source>
</evidence>
<evidence type="ECO:0000313" key="9">
    <source>
        <dbReference type="Proteomes" id="UP000195729"/>
    </source>
</evidence>
<gene>
    <name evidence="7" type="ORF">A7K98_01485</name>
    <name evidence="8" type="ORF">A7K99_01480</name>
</gene>
<evidence type="ECO:0000313" key="8">
    <source>
        <dbReference type="EMBL" id="ARU96618.1"/>
    </source>
</evidence>
<organism evidence="7 10">
    <name type="scientific">Tatumella citrea</name>
    <name type="common">Pantoea citrea</name>
    <dbReference type="NCBI Taxonomy" id="53336"/>
    <lineage>
        <taxon>Bacteria</taxon>
        <taxon>Pseudomonadati</taxon>
        <taxon>Pseudomonadota</taxon>
        <taxon>Gammaproteobacteria</taxon>
        <taxon>Enterobacterales</taxon>
        <taxon>Erwiniaceae</taxon>
        <taxon>Tatumella</taxon>
    </lineage>
</organism>
<keyword evidence="3 5" id="KW-0732">Signal</keyword>
<dbReference type="SMART" id="SM00062">
    <property type="entry name" value="PBPb"/>
    <property type="match status" value="1"/>
</dbReference>
<feature type="signal peptide" evidence="5">
    <location>
        <begin position="1"/>
        <end position="24"/>
    </location>
</feature>
<dbReference type="Proteomes" id="UP000195729">
    <property type="component" value="Chromosome"/>
</dbReference>
<dbReference type="Pfam" id="PF00497">
    <property type="entry name" value="SBP_bac_3"/>
    <property type="match status" value="1"/>
</dbReference>
<evidence type="ECO:0000256" key="4">
    <source>
        <dbReference type="RuleBase" id="RU003744"/>
    </source>
</evidence>
<comment type="subcellular location">
    <subcellularLocation>
        <location evidence="1">Cell envelope</location>
    </subcellularLocation>
</comment>
<name>A0A1Y0LGG6_TATCI</name>
<proteinExistence type="inferred from homology"/>
<feature type="chain" id="PRO_5012733809" evidence="5">
    <location>
        <begin position="25"/>
        <end position="263"/>
    </location>
</feature>
<dbReference type="Proteomes" id="UP000195814">
    <property type="component" value="Chromosome"/>
</dbReference>
<evidence type="ECO:0000256" key="5">
    <source>
        <dbReference type="SAM" id="SignalP"/>
    </source>
</evidence>
<dbReference type="InterPro" id="IPR001638">
    <property type="entry name" value="Solute-binding_3/MltF_N"/>
</dbReference>
<dbReference type="PROSITE" id="PS01039">
    <property type="entry name" value="SBP_BACTERIAL_3"/>
    <property type="match status" value="1"/>
</dbReference>